<dbReference type="GO" id="GO:0003697">
    <property type="term" value="F:single-stranded DNA binding"/>
    <property type="evidence" value="ECO:0007669"/>
    <property type="project" value="TreeGrafter"/>
</dbReference>
<dbReference type="OrthoDB" id="1861185at2759"/>
<feature type="compositionally biased region" description="Basic and acidic residues" evidence="3">
    <location>
        <begin position="66"/>
        <end position="86"/>
    </location>
</feature>
<dbReference type="GO" id="GO:0061982">
    <property type="term" value="P:meiosis I cell cycle process"/>
    <property type="evidence" value="ECO:0007669"/>
    <property type="project" value="UniProtKB-ARBA"/>
</dbReference>
<keyword evidence="2" id="KW-0067">ATP-binding</keyword>
<feature type="compositionally biased region" description="Polar residues" evidence="3">
    <location>
        <begin position="314"/>
        <end position="336"/>
    </location>
</feature>
<feature type="region of interest" description="Disordered" evidence="3">
    <location>
        <begin position="314"/>
        <end position="343"/>
    </location>
</feature>
<feature type="region of interest" description="Disordered" evidence="3">
    <location>
        <begin position="498"/>
        <end position="521"/>
    </location>
</feature>
<dbReference type="GO" id="GO:0140664">
    <property type="term" value="F:ATP-dependent DNA damage sensor activity"/>
    <property type="evidence" value="ECO:0007669"/>
    <property type="project" value="InterPro"/>
</dbReference>
<keyword evidence="1" id="KW-0547">Nucleotide-binding</keyword>
<evidence type="ECO:0000256" key="3">
    <source>
        <dbReference type="SAM" id="MobiDB-lite"/>
    </source>
</evidence>
<proteinExistence type="predicted"/>
<sequence length="591" mass="65029">MDLLTTLPDFPIEPYSHIVPALEKAELSLKELLLLDTLEIAKRTRIPVAEVQRLTSHVLEELHRDLGLKPDHARPEQHENGRKQVQCDDIDSNEDARAPFQPPSLSSISTLDPLLDDVLSGGILTGYVTEIAGESGSGKTQLLLHLLLSVQLPPPYGLRKNALYISTEADLATNRLSQLLDGHPLLISLPEDVQRPSLDNVLSITTVDLETQDHILNYHVPAAISRYNVGLVVIDSITANYRVESSINNVCGLLDRAWELKRLGQLLRNLAVTHNIAVVVANQISDRLSHLDGSVWAEEPEYLLNRFAERPSAQPSSQYPGFSQQIPSSLTCQSPTHPDGSPYSLLRQAQAQVATTQGLPALSPNDDRDDTPQLNIRNLSAVLSFAYQQPFYTGWGDPYERKALKTPALGLVWANQLGCRLVLKIHESSNILSTSVAVDTSTNLFAELSDDHRTNNEIKKDPSKLVLQNQNGDVVEAKGPNQEPGGNQTKYRRAIGTKEAPESQSFTKAPGPESGNDNTSYSTQATVLQTRKRTMQVVFSPWTSGNHISKSEEDPKRSTTEDSNTSDLPSEAVEFEILPSGIRGVTFSVHL</sequence>
<evidence type="ECO:0000259" key="4">
    <source>
        <dbReference type="PROSITE" id="PS50162"/>
    </source>
</evidence>
<protein>
    <submittedName>
        <fullName evidence="5">RecA family ATPase Rhp57</fullName>
    </submittedName>
</protein>
<organism evidence="5 6">
    <name type="scientific">Coccidioides posadasii RMSCC 3488</name>
    <dbReference type="NCBI Taxonomy" id="454284"/>
    <lineage>
        <taxon>Eukaryota</taxon>
        <taxon>Fungi</taxon>
        <taxon>Dikarya</taxon>
        <taxon>Ascomycota</taxon>
        <taxon>Pezizomycotina</taxon>
        <taxon>Eurotiomycetes</taxon>
        <taxon>Eurotiomycetidae</taxon>
        <taxon>Onygenales</taxon>
        <taxon>Onygenaceae</taxon>
        <taxon>Coccidioides</taxon>
    </lineage>
</organism>
<reference evidence="5 6" key="1">
    <citation type="submission" date="2007-06" db="EMBL/GenBank/DDBJ databases">
        <title>The Genome Sequence of Coccidioides posadasii RMSCC_3488.</title>
        <authorList>
            <consortium name="Coccidioides Genome Resources Consortium"/>
            <consortium name="The Broad Institute Genome Sequencing Platform"/>
            <person name="Henn M.R."/>
            <person name="Sykes S."/>
            <person name="Young S."/>
            <person name="Jaffe D."/>
            <person name="Berlin A."/>
            <person name="Alvarez P."/>
            <person name="Butler J."/>
            <person name="Gnerre S."/>
            <person name="Grabherr M."/>
            <person name="Mauceli E."/>
            <person name="Brockman W."/>
            <person name="Kodira C."/>
            <person name="Alvarado L."/>
            <person name="Zeng Q."/>
            <person name="Crawford M."/>
            <person name="Antoine C."/>
            <person name="Devon K."/>
            <person name="Galgiani J."/>
            <person name="Orsborn K."/>
            <person name="Lewis M.L."/>
            <person name="Nusbaum C."/>
            <person name="Galagan J."/>
            <person name="Birren B."/>
        </authorList>
    </citation>
    <scope>NUCLEOTIDE SEQUENCE [LARGE SCALE GENOMIC DNA]</scope>
    <source>
        <strain evidence="5 6">RMSCC 3488</strain>
    </source>
</reference>
<feature type="region of interest" description="Disordered" evidence="3">
    <location>
        <begin position="539"/>
        <end position="571"/>
    </location>
</feature>
<feature type="domain" description="RecA family profile 1" evidence="4">
    <location>
        <begin position="104"/>
        <end position="284"/>
    </location>
</feature>
<dbReference type="GO" id="GO:0000730">
    <property type="term" value="P:DNA recombinase assembly"/>
    <property type="evidence" value="ECO:0007669"/>
    <property type="project" value="TreeGrafter"/>
</dbReference>
<dbReference type="InterPro" id="IPR027417">
    <property type="entry name" value="P-loop_NTPase"/>
</dbReference>
<dbReference type="GO" id="GO:0006312">
    <property type="term" value="P:mitotic recombination"/>
    <property type="evidence" value="ECO:0007669"/>
    <property type="project" value="TreeGrafter"/>
</dbReference>
<dbReference type="Gene3D" id="3.40.50.300">
    <property type="entry name" value="P-loop containing nucleotide triphosphate hydrolases"/>
    <property type="match status" value="1"/>
</dbReference>
<name>A0A0J6FF63_COCPO</name>
<evidence type="ECO:0000256" key="2">
    <source>
        <dbReference type="ARBA" id="ARBA00022840"/>
    </source>
</evidence>
<dbReference type="EMBL" id="DS268110">
    <property type="protein sequence ID" value="KMM67915.1"/>
    <property type="molecule type" value="Genomic_DNA"/>
</dbReference>
<dbReference type="GO" id="GO:0005524">
    <property type="term" value="F:ATP binding"/>
    <property type="evidence" value="ECO:0007669"/>
    <property type="project" value="UniProtKB-KW"/>
</dbReference>
<dbReference type="InterPro" id="IPR020588">
    <property type="entry name" value="RecA_ATP-bd"/>
</dbReference>
<evidence type="ECO:0000256" key="1">
    <source>
        <dbReference type="ARBA" id="ARBA00022741"/>
    </source>
</evidence>
<dbReference type="GO" id="GO:0000150">
    <property type="term" value="F:DNA strand exchange activity"/>
    <property type="evidence" value="ECO:0007669"/>
    <property type="project" value="TreeGrafter"/>
</dbReference>
<dbReference type="VEuPathDB" id="FungiDB:CPAG_04248"/>
<dbReference type="Pfam" id="PF08423">
    <property type="entry name" value="Rad51"/>
    <property type="match status" value="1"/>
</dbReference>
<dbReference type="GO" id="GO:0003690">
    <property type="term" value="F:double-stranded DNA binding"/>
    <property type="evidence" value="ECO:0007669"/>
    <property type="project" value="TreeGrafter"/>
</dbReference>
<reference evidence="6" key="3">
    <citation type="journal article" date="2010" name="Genome Res.">
        <title>Population genomic sequencing of Coccidioides fungi reveals recent hybridization and transposon control.</title>
        <authorList>
            <person name="Neafsey D.E."/>
            <person name="Barker B.M."/>
            <person name="Sharpton T.J."/>
            <person name="Stajich J.E."/>
            <person name="Park D.J."/>
            <person name="Whiston E."/>
            <person name="Hung C.-Y."/>
            <person name="McMahan C."/>
            <person name="White J."/>
            <person name="Sykes S."/>
            <person name="Heiman D."/>
            <person name="Young S."/>
            <person name="Zeng Q."/>
            <person name="Abouelleil A."/>
            <person name="Aftuck L."/>
            <person name="Bessette D."/>
            <person name="Brown A."/>
            <person name="FitzGerald M."/>
            <person name="Lui A."/>
            <person name="Macdonald J.P."/>
            <person name="Priest M."/>
            <person name="Orbach M.J."/>
            <person name="Galgiani J.N."/>
            <person name="Kirkland T.N."/>
            <person name="Cole G.T."/>
            <person name="Birren B.W."/>
            <person name="Henn M.R."/>
            <person name="Taylor J.W."/>
            <person name="Rounsley S.D."/>
        </authorList>
    </citation>
    <scope>NUCLEOTIDE SEQUENCE [LARGE SCALE GENOMIC DNA]</scope>
    <source>
        <strain evidence="6">RMSCC 3488</strain>
    </source>
</reference>
<feature type="region of interest" description="Disordered" evidence="3">
    <location>
        <begin position="66"/>
        <end position="87"/>
    </location>
</feature>
<reference evidence="6" key="2">
    <citation type="journal article" date="2009" name="Genome Res.">
        <title>Comparative genomic analyses of the human fungal pathogens Coccidioides and their relatives.</title>
        <authorList>
            <person name="Sharpton T.J."/>
            <person name="Stajich J.E."/>
            <person name="Rounsley S.D."/>
            <person name="Gardner M.J."/>
            <person name="Wortman J.R."/>
            <person name="Jordar V.S."/>
            <person name="Maiti R."/>
            <person name="Kodira C.D."/>
            <person name="Neafsey D.E."/>
            <person name="Zeng Q."/>
            <person name="Hung C.-Y."/>
            <person name="McMahan C."/>
            <person name="Muszewska A."/>
            <person name="Grynberg M."/>
            <person name="Mandel M.A."/>
            <person name="Kellner E.M."/>
            <person name="Barker B.M."/>
            <person name="Galgiani J.N."/>
            <person name="Orbach M.J."/>
            <person name="Kirkland T.N."/>
            <person name="Cole G.T."/>
            <person name="Henn M.R."/>
            <person name="Birren B.W."/>
            <person name="Taylor J.W."/>
        </authorList>
    </citation>
    <scope>NUCLEOTIDE SEQUENCE [LARGE SCALE GENOMIC DNA]</scope>
    <source>
        <strain evidence="6">RMSCC 3488</strain>
    </source>
</reference>
<dbReference type="Proteomes" id="UP000054567">
    <property type="component" value="Unassembled WGS sequence"/>
</dbReference>
<evidence type="ECO:0000313" key="6">
    <source>
        <dbReference type="Proteomes" id="UP000054567"/>
    </source>
</evidence>
<evidence type="ECO:0000313" key="5">
    <source>
        <dbReference type="EMBL" id="KMM67915.1"/>
    </source>
</evidence>
<gene>
    <name evidence="5" type="ORF">CPAG_04248</name>
</gene>
<dbReference type="PROSITE" id="PS50162">
    <property type="entry name" value="RECA_2"/>
    <property type="match status" value="1"/>
</dbReference>
<dbReference type="GO" id="GO:0042148">
    <property type="term" value="P:DNA strand invasion"/>
    <property type="evidence" value="ECO:0007669"/>
    <property type="project" value="TreeGrafter"/>
</dbReference>
<dbReference type="PANTHER" id="PTHR22942">
    <property type="entry name" value="RECA/RAD51/RADA DNA STRAND-PAIRING FAMILY MEMBER"/>
    <property type="match status" value="1"/>
</dbReference>
<accession>A0A0J6FF63</accession>
<dbReference type="PANTHER" id="PTHR22942:SF66">
    <property type="entry name" value="RE19845P"/>
    <property type="match status" value="1"/>
</dbReference>
<dbReference type="InterPro" id="IPR013632">
    <property type="entry name" value="Rad51_C"/>
</dbReference>
<feature type="compositionally biased region" description="Basic and acidic residues" evidence="3">
    <location>
        <begin position="549"/>
        <end position="560"/>
    </location>
</feature>
<dbReference type="AlphaFoldDB" id="A0A0J6FF63"/>
<dbReference type="SUPFAM" id="SSF52540">
    <property type="entry name" value="P-loop containing nucleoside triphosphate hydrolases"/>
    <property type="match status" value="1"/>
</dbReference>